<gene>
    <name evidence="3" type="ORF">AB4876_16810</name>
</gene>
<dbReference type="EMBL" id="JBFRYA010000019">
    <property type="protein sequence ID" value="MEX1670584.1"/>
    <property type="molecule type" value="Genomic_DNA"/>
</dbReference>
<evidence type="ECO:0000313" key="4">
    <source>
        <dbReference type="Proteomes" id="UP001557485"/>
    </source>
</evidence>
<name>A0ABV3UD20_9GAMM</name>
<reference evidence="3 4" key="1">
    <citation type="journal article" date="2011" name="Int. J. Syst. Evol. Microbiol.">
        <title>Zhongshania antarctica gen. nov., sp. nov. and Zhongshania guokunii sp. nov., gammaproteobacteria respectively isolated from coastal attached (fast) ice and surface seawater of the Antarctic.</title>
        <authorList>
            <person name="Li H.J."/>
            <person name="Zhang X.Y."/>
            <person name="Chen C.X."/>
            <person name="Zhang Y.J."/>
            <person name="Gao Z.M."/>
            <person name="Yu Y."/>
            <person name="Chen X.L."/>
            <person name="Chen B."/>
            <person name="Zhang Y.Z."/>
        </authorList>
    </citation>
    <scope>NUCLEOTIDE SEQUENCE [LARGE SCALE GENOMIC DNA]</scope>
    <source>
        <strain evidence="3 4">ZS6-22T</strain>
    </source>
</reference>
<keyword evidence="2" id="KW-0472">Membrane</keyword>
<keyword evidence="4" id="KW-1185">Reference proteome</keyword>
<accession>A0ABV3UD20</accession>
<dbReference type="Proteomes" id="UP001557485">
    <property type="component" value="Unassembled WGS sequence"/>
</dbReference>
<feature type="region of interest" description="Disordered" evidence="1">
    <location>
        <begin position="1"/>
        <end position="21"/>
    </location>
</feature>
<dbReference type="RefSeq" id="WP_368382898.1">
    <property type="nucleotide sequence ID" value="NZ_JBFRYA010000019.1"/>
</dbReference>
<comment type="caution">
    <text evidence="3">The sequence shown here is derived from an EMBL/GenBank/DDBJ whole genome shotgun (WGS) entry which is preliminary data.</text>
</comment>
<organism evidence="3 4">
    <name type="scientific">Zhongshania guokunii</name>
    <dbReference type="NCBI Taxonomy" id="641783"/>
    <lineage>
        <taxon>Bacteria</taxon>
        <taxon>Pseudomonadati</taxon>
        <taxon>Pseudomonadota</taxon>
        <taxon>Gammaproteobacteria</taxon>
        <taxon>Cellvibrionales</taxon>
        <taxon>Spongiibacteraceae</taxon>
        <taxon>Zhongshania</taxon>
    </lineage>
</organism>
<evidence type="ECO:0000256" key="1">
    <source>
        <dbReference type="SAM" id="MobiDB-lite"/>
    </source>
</evidence>
<keyword evidence="2" id="KW-0812">Transmembrane</keyword>
<evidence type="ECO:0000256" key="2">
    <source>
        <dbReference type="SAM" id="Phobius"/>
    </source>
</evidence>
<sequence length="145" mass="15910">MKEEWNTPKATAQQGGGDLPNDDSAFQEESLALLSTACSDYLDSYITLAQLHGQRFLLSLCKMFLLWVATLILLLAAWCSGLLALYEVAVIMGAPPVLAMLVAALCNLAMAWWCWRRMCSRLHGFAVRTRENEPTGVNKGASNGN</sequence>
<protein>
    <submittedName>
        <fullName evidence="3">Uncharacterized protein</fullName>
    </submittedName>
</protein>
<feature type="transmembrane region" description="Helical" evidence="2">
    <location>
        <begin position="64"/>
        <end position="85"/>
    </location>
</feature>
<proteinExistence type="predicted"/>
<feature type="transmembrane region" description="Helical" evidence="2">
    <location>
        <begin position="97"/>
        <end position="115"/>
    </location>
</feature>
<evidence type="ECO:0000313" key="3">
    <source>
        <dbReference type="EMBL" id="MEX1670584.1"/>
    </source>
</evidence>
<keyword evidence="2" id="KW-1133">Transmembrane helix</keyword>